<dbReference type="Pfam" id="PF13378">
    <property type="entry name" value="MR_MLE_C"/>
    <property type="match status" value="1"/>
</dbReference>
<proteinExistence type="predicted"/>
<dbReference type="InterPro" id="IPR036849">
    <property type="entry name" value="Enolase-like_C_sf"/>
</dbReference>
<dbReference type="EMBL" id="FNVS01000003">
    <property type="protein sequence ID" value="SEF58397.1"/>
    <property type="molecule type" value="Genomic_DNA"/>
</dbReference>
<accession>A0A8G2F0N0</accession>
<dbReference type="SUPFAM" id="SSF51604">
    <property type="entry name" value="Enolase C-terminal domain-like"/>
    <property type="match status" value="1"/>
</dbReference>
<comment type="caution">
    <text evidence="2">The sequence shown here is derived from an EMBL/GenBank/DDBJ whole genome shotgun (WGS) entry which is preliminary data.</text>
</comment>
<dbReference type="AlphaFoldDB" id="A0A8G2F0N0"/>
<sequence length="468" mass="52885">MDRRSFMKNLSMMAASSDKVIDMLGLQKCANKITGRSIKIADVGLNFEREPLIRPFGFKGGYLSELWQSICLLESESGIRKIGVGTQSILWSDSSVFTEHSESAGNALMLALTEKALGIIKGKTFYSPMELLDEIFEEVYEYGKVITGNHRLRKTFVLNALVGVDNAAWLLYAAENGISSFDDMVPEVYRKALSLQHKQVACIPLISYNVSPEEMKHMVSEGYFFPKIKIGQPGTQEDMLKKDCDRLTEIHQTIGHITTPHTENGKILYYLDANGRYEKKETLLRFIDHARKIGAYEQIAIIEEPFPEEYDIDVNDVDIRIAADESAHTDRDALIRIEMGYKAIALKAVAKTMSMTMKIAQIAYENNIPCFCADLTASPFLAEWNKNIAARLLPFPGLKVGLLETNGNQNYKNWKQMQTYSPSSGEEWTTVKDGIYNLNEEYYARSGGLFEPSAYYDRLLESKKPRNS</sequence>
<protein>
    <submittedName>
        <fullName evidence="2">Enolase C-terminal domain-like</fullName>
    </submittedName>
</protein>
<feature type="domain" description="Enolase C-terminal" evidence="1">
    <location>
        <begin position="213"/>
        <end position="372"/>
    </location>
</feature>
<dbReference type="Gene3D" id="3.20.20.120">
    <property type="entry name" value="Enolase-like C-terminal domain"/>
    <property type="match status" value="1"/>
</dbReference>
<dbReference type="GO" id="GO:0016854">
    <property type="term" value="F:racemase and epimerase activity"/>
    <property type="evidence" value="ECO:0007669"/>
    <property type="project" value="UniProtKB-ARBA"/>
</dbReference>
<evidence type="ECO:0000259" key="1">
    <source>
        <dbReference type="Pfam" id="PF13378"/>
    </source>
</evidence>
<reference evidence="2 3" key="1">
    <citation type="submission" date="2016-10" db="EMBL/GenBank/DDBJ databases">
        <authorList>
            <person name="Varghese N."/>
            <person name="Submissions S."/>
        </authorList>
    </citation>
    <scope>NUCLEOTIDE SEQUENCE [LARGE SCALE GENOMIC DNA]</scope>
    <source>
        <strain evidence="2 3">DSM 29073</strain>
    </source>
</reference>
<evidence type="ECO:0000313" key="2">
    <source>
        <dbReference type="EMBL" id="SEF58397.1"/>
    </source>
</evidence>
<evidence type="ECO:0000313" key="3">
    <source>
        <dbReference type="Proteomes" id="UP000236725"/>
    </source>
</evidence>
<dbReference type="RefSeq" id="WP_103982538.1">
    <property type="nucleotide sequence ID" value="NZ_FNVS01000003.1"/>
</dbReference>
<dbReference type="Proteomes" id="UP000236725">
    <property type="component" value="Unassembled WGS sequence"/>
</dbReference>
<keyword evidence="3" id="KW-1185">Reference proteome</keyword>
<name>A0A8G2F0N0_9BACT</name>
<gene>
    <name evidence="2" type="ORF">SAMN05444001_1037</name>
</gene>
<organism evidence="2 3">
    <name type="scientific">Parabacteroides chinchillae</name>
    <dbReference type="NCBI Taxonomy" id="871327"/>
    <lineage>
        <taxon>Bacteria</taxon>
        <taxon>Pseudomonadati</taxon>
        <taxon>Bacteroidota</taxon>
        <taxon>Bacteroidia</taxon>
        <taxon>Bacteroidales</taxon>
        <taxon>Tannerellaceae</taxon>
        <taxon>Parabacteroides</taxon>
    </lineage>
</organism>
<dbReference type="InterPro" id="IPR029065">
    <property type="entry name" value="Enolase_C-like"/>
</dbReference>